<evidence type="ECO:0000313" key="2">
    <source>
        <dbReference type="EMBL" id="VVU94428.1"/>
    </source>
</evidence>
<feature type="transmembrane region" description="Helical" evidence="1">
    <location>
        <begin position="128"/>
        <end position="145"/>
    </location>
</feature>
<dbReference type="AlphaFoldDB" id="A0A5E8CG90"/>
<feature type="transmembrane region" description="Helical" evidence="1">
    <location>
        <begin position="88"/>
        <end position="108"/>
    </location>
</feature>
<keyword evidence="1" id="KW-1133">Transmembrane helix</keyword>
<keyword evidence="1" id="KW-0472">Membrane</keyword>
<feature type="transmembrane region" description="Helical" evidence="1">
    <location>
        <begin position="56"/>
        <end position="76"/>
    </location>
</feature>
<dbReference type="EMBL" id="CABVLZ010000001">
    <property type="protein sequence ID" value="VVU94428.1"/>
    <property type="molecule type" value="Genomic_DNA"/>
</dbReference>
<protein>
    <submittedName>
        <fullName evidence="2">Uncharacterized protein</fullName>
    </submittedName>
</protein>
<feature type="transmembrane region" description="Helical" evidence="1">
    <location>
        <begin position="30"/>
        <end position="50"/>
    </location>
</feature>
<gene>
    <name evidence="2" type="ORF">CPAV1605_150</name>
</gene>
<sequence length="149" mass="17580">MLVQYFTIWCLLNYLTLCIISRINTLPAYMIHSATALIITCSILGSPMLLFNMEKFKFPNIIILIDIIVHWFPLFLSLKYFNRTSQSFSSITNFNLAILYGFLFYLIYIRFFNPEKVYSFAQINNKNIFLKGTVIYLISLYLLKIKKLI</sequence>
<keyword evidence="1" id="KW-0812">Transmembrane</keyword>
<organism evidence="2">
    <name type="scientific">seawater metagenome</name>
    <dbReference type="NCBI Taxonomy" id="1561972"/>
    <lineage>
        <taxon>unclassified sequences</taxon>
        <taxon>metagenomes</taxon>
        <taxon>ecological metagenomes</taxon>
    </lineage>
</organism>
<evidence type="ECO:0000256" key="1">
    <source>
        <dbReference type="SAM" id="Phobius"/>
    </source>
</evidence>
<reference evidence="2" key="1">
    <citation type="submission" date="2019-09" db="EMBL/GenBank/DDBJ databases">
        <authorList>
            <person name="Needham M D."/>
        </authorList>
    </citation>
    <scope>NUCLEOTIDE SEQUENCE</scope>
</reference>
<proteinExistence type="predicted"/>
<accession>A0A5E8CG90</accession>
<name>A0A5E8CG90_9ZZZZ</name>
<feature type="transmembrane region" description="Helical" evidence="1">
    <location>
        <begin position="6"/>
        <end position="23"/>
    </location>
</feature>